<reference evidence="1" key="1">
    <citation type="submission" date="2022-06" db="EMBL/GenBank/DDBJ databases">
        <title>Lutimaribacter sp. EGI FJ00013, a novel bacterium isolated from a salt lake sediment enrichment.</title>
        <authorList>
            <person name="Gao L."/>
            <person name="Fang B.-Z."/>
            <person name="Li W.-J."/>
        </authorList>
    </citation>
    <scope>NUCLEOTIDE SEQUENCE</scope>
    <source>
        <strain evidence="1">EGI FJ00013</strain>
    </source>
</reference>
<comment type="caution">
    <text evidence="1">The sequence shown here is derived from an EMBL/GenBank/DDBJ whole genome shotgun (WGS) entry which is preliminary data.</text>
</comment>
<protein>
    <submittedName>
        <fullName evidence="1">Uncharacterized protein</fullName>
    </submittedName>
</protein>
<keyword evidence="2" id="KW-1185">Reference proteome</keyword>
<organism evidence="1 2">
    <name type="scientific">Lutimaribacter degradans</name>
    <dbReference type="NCBI Taxonomy" id="2945989"/>
    <lineage>
        <taxon>Bacteria</taxon>
        <taxon>Pseudomonadati</taxon>
        <taxon>Pseudomonadota</taxon>
        <taxon>Alphaproteobacteria</taxon>
        <taxon>Rhodobacterales</taxon>
        <taxon>Roseobacteraceae</taxon>
        <taxon>Lutimaribacter</taxon>
    </lineage>
</organism>
<dbReference type="Proteomes" id="UP001203036">
    <property type="component" value="Unassembled WGS sequence"/>
</dbReference>
<accession>A0ACC5ZTT0</accession>
<evidence type="ECO:0000313" key="1">
    <source>
        <dbReference type="EMBL" id="MCM2561754.1"/>
    </source>
</evidence>
<proteinExistence type="predicted"/>
<evidence type="ECO:0000313" key="2">
    <source>
        <dbReference type="Proteomes" id="UP001203036"/>
    </source>
</evidence>
<name>A0ACC5ZTT0_9RHOB</name>
<sequence>MNILELKKHWIDGEPCLQTRGNSARIKAAHRLPSSGYEMRISIWLIAVFLAAVTLITHYAPERAAEPDENFLLAQAAFVVMALSNAFDALAAVARADVTDVPLENLRGWLFALYWIGGAILVLELGLFDLFTWLVNREHVTIIIDEDDDEVSVRHSVFRSKSVARSAVEDVLILPNHRRGHDVMIQHEGGLLRVASVYGDLTRPTLIKRSIERALYARGSIQSEADWRGLRRRETG</sequence>
<gene>
    <name evidence="1" type="ORF">M8744_06325</name>
</gene>
<dbReference type="EMBL" id="JAMQGO010000003">
    <property type="protein sequence ID" value="MCM2561754.1"/>
    <property type="molecule type" value="Genomic_DNA"/>
</dbReference>